<dbReference type="Proteomes" id="UP000271889">
    <property type="component" value="Unassembled WGS sequence"/>
</dbReference>
<evidence type="ECO:0000313" key="2">
    <source>
        <dbReference type="Proteomes" id="UP000271889"/>
    </source>
</evidence>
<keyword evidence="2" id="KW-1185">Reference proteome</keyword>
<protein>
    <recommendedName>
        <fullName evidence="3">Dipeptidylpeptidase IV N-terminal domain-containing protein</fullName>
    </recommendedName>
</protein>
<gene>
    <name evidence="1" type="ORF">CGOC_LOCUS1071</name>
</gene>
<sequence length="193" mass="22504">MTHLLEWTWTGVPHVILFGQDRDGDENLMLFKKNISEEAIAENPQNSTIISNKSKVRAGLFYNNLIDSRIIVGINDDNKMYFNAYMYDLLTDSMTLLVKNDRFGHFLFDHDMNVRLAVQEQPDGSLMYLRRSPTAKSELPYNSNASEWEPYLVIKSEDRAITRPITFDKRNEYMYWLWGDENTDLGKLTSSCQ</sequence>
<accession>A0A3P6Q7P7</accession>
<name>A0A3P6Q7P7_CYLGO</name>
<reference evidence="1 2" key="1">
    <citation type="submission" date="2018-11" db="EMBL/GenBank/DDBJ databases">
        <authorList>
            <consortium name="Pathogen Informatics"/>
        </authorList>
    </citation>
    <scope>NUCLEOTIDE SEQUENCE [LARGE SCALE GENOMIC DNA]</scope>
</reference>
<proteinExistence type="predicted"/>
<organism evidence="1 2">
    <name type="scientific">Cylicostephanus goldi</name>
    <name type="common">Nematode worm</name>
    <dbReference type="NCBI Taxonomy" id="71465"/>
    <lineage>
        <taxon>Eukaryota</taxon>
        <taxon>Metazoa</taxon>
        <taxon>Ecdysozoa</taxon>
        <taxon>Nematoda</taxon>
        <taxon>Chromadorea</taxon>
        <taxon>Rhabditida</taxon>
        <taxon>Rhabditina</taxon>
        <taxon>Rhabditomorpha</taxon>
        <taxon>Strongyloidea</taxon>
        <taxon>Strongylidae</taxon>
        <taxon>Cylicostephanus</taxon>
    </lineage>
</organism>
<evidence type="ECO:0000313" key="1">
    <source>
        <dbReference type="EMBL" id="VDK47596.1"/>
    </source>
</evidence>
<dbReference type="OrthoDB" id="416344at2759"/>
<dbReference type="AlphaFoldDB" id="A0A3P6Q7P7"/>
<dbReference type="EMBL" id="UYRV01001831">
    <property type="protein sequence ID" value="VDK47596.1"/>
    <property type="molecule type" value="Genomic_DNA"/>
</dbReference>
<evidence type="ECO:0008006" key="3">
    <source>
        <dbReference type="Google" id="ProtNLM"/>
    </source>
</evidence>